<reference evidence="3" key="1">
    <citation type="submission" date="2012-01" db="EMBL/GenBank/DDBJ databases">
        <authorList>
            <person name="Walter R."/>
            <person name="Schartl M."/>
            <person name="Warren W."/>
        </authorList>
    </citation>
    <scope>NUCLEOTIDE SEQUENCE [LARGE SCALE GENOMIC DNA]</scope>
    <source>
        <strain evidence="3">JP 163 A</strain>
    </source>
</reference>
<dbReference type="Ensembl" id="ENSXMAT00000028578.1">
    <property type="protein sequence ID" value="ENSXMAP00000025337.1"/>
    <property type="gene ID" value="ENSXMAG00000027703.1"/>
</dbReference>
<accession>A0A3B5Q3F3</accession>
<evidence type="ECO:0000256" key="1">
    <source>
        <dbReference type="SAM" id="SignalP"/>
    </source>
</evidence>
<reference evidence="2" key="4">
    <citation type="submission" date="2025-09" db="UniProtKB">
        <authorList>
            <consortium name="Ensembl"/>
        </authorList>
    </citation>
    <scope>IDENTIFICATION</scope>
    <source>
        <strain evidence="2">JP 163 A</strain>
    </source>
</reference>
<feature type="chain" id="PRO_5017266833" description="Immunoglobulin V-set domain-containing protein" evidence="1">
    <location>
        <begin position="21"/>
        <end position="139"/>
    </location>
</feature>
<protein>
    <recommendedName>
        <fullName evidence="4">Immunoglobulin V-set domain-containing protein</fullName>
    </recommendedName>
</protein>
<dbReference type="Gene3D" id="2.60.40.10">
    <property type="entry name" value="Immunoglobulins"/>
    <property type="match status" value="1"/>
</dbReference>
<dbReference type="GeneTree" id="ENSGT01120000273760"/>
<evidence type="ECO:0000313" key="2">
    <source>
        <dbReference type="Ensembl" id="ENSXMAP00000025337.1"/>
    </source>
</evidence>
<dbReference type="InterPro" id="IPR036179">
    <property type="entry name" value="Ig-like_dom_sf"/>
</dbReference>
<evidence type="ECO:0008006" key="4">
    <source>
        <dbReference type="Google" id="ProtNLM"/>
    </source>
</evidence>
<dbReference type="SUPFAM" id="SSF48726">
    <property type="entry name" value="Immunoglobulin"/>
    <property type="match status" value="1"/>
</dbReference>
<reference evidence="3" key="2">
    <citation type="journal article" date="2013" name="Nat. Genet.">
        <title>The genome of the platyfish, Xiphophorus maculatus, provides insights into evolutionary adaptation and several complex traits.</title>
        <authorList>
            <person name="Schartl M."/>
            <person name="Walter R.B."/>
            <person name="Shen Y."/>
            <person name="Garcia T."/>
            <person name="Catchen J."/>
            <person name="Amores A."/>
            <person name="Braasch I."/>
            <person name="Chalopin D."/>
            <person name="Volff J.N."/>
            <person name="Lesch K.P."/>
            <person name="Bisazza A."/>
            <person name="Minx P."/>
            <person name="Hillier L."/>
            <person name="Wilson R.K."/>
            <person name="Fuerstenberg S."/>
            <person name="Boore J."/>
            <person name="Searle S."/>
            <person name="Postlethwait J.H."/>
            <person name="Warren W.C."/>
        </authorList>
    </citation>
    <scope>NUCLEOTIDE SEQUENCE [LARGE SCALE GENOMIC DNA]</scope>
    <source>
        <strain evidence="3">JP 163 A</strain>
    </source>
</reference>
<reference evidence="2" key="3">
    <citation type="submission" date="2025-08" db="UniProtKB">
        <authorList>
            <consortium name="Ensembl"/>
        </authorList>
    </citation>
    <scope>IDENTIFICATION</scope>
    <source>
        <strain evidence="2">JP 163 A</strain>
    </source>
</reference>
<keyword evidence="3" id="KW-1185">Reference proteome</keyword>
<sequence length="139" mass="15727">YDCVEKVISLLTLYLSMLAAKTEEFSSEGSSVTLTCSYTNKIALGDDFFWYQQNPGKPPEFIFYLKSCCVLSVLLSVPGKTMQLLLFSCMMMIFCLQPGESSKDAAGGEGDRRQENIWSFEFVKTELSICCFQDPLRIY</sequence>
<dbReference type="CDD" id="cd00099">
    <property type="entry name" value="IgV"/>
    <property type="match status" value="1"/>
</dbReference>
<evidence type="ECO:0000313" key="3">
    <source>
        <dbReference type="Proteomes" id="UP000002852"/>
    </source>
</evidence>
<proteinExistence type="predicted"/>
<dbReference type="InParanoid" id="A0A3B5Q3F3"/>
<name>A0A3B5Q3F3_XIPMA</name>
<dbReference type="InterPro" id="IPR013783">
    <property type="entry name" value="Ig-like_fold"/>
</dbReference>
<organism evidence="2 3">
    <name type="scientific">Xiphophorus maculatus</name>
    <name type="common">Southern platyfish</name>
    <name type="synonym">Platypoecilus maculatus</name>
    <dbReference type="NCBI Taxonomy" id="8083"/>
    <lineage>
        <taxon>Eukaryota</taxon>
        <taxon>Metazoa</taxon>
        <taxon>Chordata</taxon>
        <taxon>Craniata</taxon>
        <taxon>Vertebrata</taxon>
        <taxon>Euteleostomi</taxon>
        <taxon>Actinopterygii</taxon>
        <taxon>Neopterygii</taxon>
        <taxon>Teleostei</taxon>
        <taxon>Neoteleostei</taxon>
        <taxon>Acanthomorphata</taxon>
        <taxon>Ovalentaria</taxon>
        <taxon>Atherinomorphae</taxon>
        <taxon>Cyprinodontiformes</taxon>
        <taxon>Poeciliidae</taxon>
        <taxon>Poeciliinae</taxon>
        <taxon>Xiphophorus</taxon>
    </lineage>
</organism>
<dbReference type="AlphaFoldDB" id="A0A3B5Q3F3"/>
<dbReference type="Proteomes" id="UP000002852">
    <property type="component" value="Unassembled WGS sequence"/>
</dbReference>
<keyword evidence="1" id="KW-0732">Signal</keyword>
<feature type="signal peptide" evidence="1">
    <location>
        <begin position="1"/>
        <end position="20"/>
    </location>
</feature>